<dbReference type="Proteomes" id="UP000049685">
    <property type="component" value="Unassembled WGS sequence"/>
</dbReference>
<accession>A0A9P1KY89</accession>
<proteinExistence type="predicted"/>
<gene>
    <name evidence="2" type="ORF">UMC4404_21361</name>
</gene>
<protein>
    <submittedName>
        <fullName evidence="2">Uncharacterized protein</fullName>
    </submittedName>
</protein>
<dbReference type="AlphaFoldDB" id="A0A9P1KY89"/>
<dbReference type="RefSeq" id="WP_057559093.1">
    <property type="nucleotide sequence ID" value="NZ_CDNY01000024.1"/>
</dbReference>
<name>A0A9P1KY89_PARSO</name>
<sequence length="397" mass="46850">MYKKYNKFILAFFAIMIITTLIIVSNILLNKTSKTKYSQLDNTDKKMLDDLSKIYEEFDKNSDELWNKNYKLNKMPIILIRTNKDKGILKKYAFAINVNEIENSLFSKEISIPKNLNLPKVYRISKFDINIFKTLMSSNFGTLNIDENQIFYFKYYPKMITNPDLYFDFSSFLLHESFHIYNQSKWTYDKVGDGEYIENYPVNKENYALIGLEFKLLDKCMESKNKNDINKFLKQWTEVRTYRYKKWPQLINETNTEAIEGTARYIEYKYSNLTNGKLTVLATKEKPYHVTFSYAFDCIAGKKGVSPSYLERSIKYETGSALGLIMDKLGISWKNKIEDSPTKNGKTQYEILKDYYKISYKDINSEEIKQIEDENNYKELLKKGQSIVNIINENNSK</sequence>
<evidence type="ECO:0000313" key="2">
    <source>
        <dbReference type="EMBL" id="CEN31553.1"/>
    </source>
</evidence>
<reference evidence="3" key="1">
    <citation type="submission" date="2015-01" db="EMBL/GenBank/DDBJ databases">
        <authorList>
            <person name="Aslett A.Martin."/>
            <person name="De Silva Nishadi"/>
        </authorList>
    </citation>
    <scope>NUCLEOTIDE SEQUENCE [LARGE SCALE GENOMIC DNA]</scope>
    <source>
        <strain evidence="3">UMC4404</strain>
    </source>
</reference>
<feature type="transmembrane region" description="Helical" evidence="1">
    <location>
        <begin position="7"/>
        <end position="29"/>
    </location>
</feature>
<evidence type="ECO:0000256" key="1">
    <source>
        <dbReference type="SAM" id="Phobius"/>
    </source>
</evidence>
<organism evidence="2 3">
    <name type="scientific">Paraclostridium sordellii</name>
    <name type="common">Clostridium sordellii</name>
    <dbReference type="NCBI Taxonomy" id="1505"/>
    <lineage>
        <taxon>Bacteria</taxon>
        <taxon>Bacillati</taxon>
        <taxon>Bacillota</taxon>
        <taxon>Clostridia</taxon>
        <taxon>Peptostreptococcales</taxon>
        <taxon>Peptostreptococcaceae</taxon>
        <taxon>Paraclostridium</taxon>
    </lineage>
</organism>
<dbReference type="EMBL" id="CDNY01000024">
    <property type="protein sequence ID" value="CEN31553.1"/>
    <property type="molecule type" value="Genomic_DNA"/>
</dbReference>
<keyword evidence="1" id="KW-1133">Transmembrane helix</keyword>
<evidence type="ECO:0000313" key="3">
    <source>
        <dbReference type="Proteomes" id="UP000049685"/>
    </source>
</evidence>
<comment type="caution">
    <text evidence="2">The sequence shown here is derived from an EMBL/GenBank/DDBJ whole genome shotgun (WGS) entry which is preliminary data.</text>
</comment>
<keyword evidence="1" id="KW-0812">Transmembrane</keyword>
<keyword evidence="1" id="KW-0472">Membrane</keyword>